<dbReference type="Proteomes" id="UP000186601">
    <property type="component" value="Unassembled WGS sequence"/>
</dbReference>
<dbReference type="CDD" id="cd12091">
    <property type="entry name" value="FANCM_ID"/>
    <property type="match status" value="1"/>
</dbReference>
<comment type="similarity">
    <text evidence="2 9">Belongs to the DEAD box helicase family. DEAH subfamily. FANCM sub-subfamily.</text>
</comment>
<dbReference type="SUPFAM" id="SSF52540">
    <property type="entry name" value="P-loop containing nucleoside triphosphate hydrolases"/>
    <property type="match status" value="1"/>
</dbReference>
<dbReference type="GO" id="GO:0000400">
    <property type="term" value="F:four-way junction DNA binding"/>
    <property type="evidence" value="ECO:0007669"/>
    <property type="project" value="TreeGrafter"/>
</dbReference>
<name>A0A2R6NG56_9APHY</name>
<organism evidence="13 14">
    <name type="scientific">Hermanssonia centrifuga</name>
    <dbReference type="NCBI Taxonomy" id="98765"/>
    <lineage>
        <taxon>Eukaryota</taxon>
        <taxon>Fungi</taxon>
        <taxon>Dikarya</taxon>
        <taxon>Basidiomycota</taxon>
        <taxon>Agaricomycotina</taxon>
        <taxon>Agaricomycetes</taxon>
        <taxon>Polyporales</taxon>
        <taxon>Meruliaceae</taxon>
        <taxon>Hermanssonia</taxon>
    </lineage>
</organism>
<dbReference type="SMART" id="SM00490">
    <property type="entry name" value="HELICc"/>
    <property type="match status" value="1"/>
</dbReference>
<feature type="domain" description="Helicase C-terminal" evidence="12">
    <location>
        <begin position="363"/>
        <end position="547"/>
    </location>
</feature>
<dbReference type="InterPro" id="IPR001650">
    <property type="entry name" value="Helicase_C-like"/>
</dbReference>
<feature type="region of interest" description="Disordered" evidence="10">
    <location>
        <begin position="613"/>
        <end position="765"/>
    </location>
</feature>
<dbReference type="GO" id="GO:0005634">
    <property type="term" value="C:nucleus"/>
    <property type="evidence" value="ECO:0007669"/>
    <property type="project" value="UniProtKB-SubCell"/>
</dbReference>
<evidence type="ECO:0000256" key="4">
    <source>
        <dbReference type="ARBA" id="ARBA00022801"/>
    </source>
</evidence>
<evidence type="ECO:0000256" key="3">
    <source>
        <dbReference type="ARBA" id="ARBA00022741"/>
    </source>
</evidence>
<dbReference type="PANTHER" id="PTHR14025">
    <property type="entry name" value="FANCONI ANEMIA GROUP M FANCM FAMILY MEMBER"/>
    <property type="match status" value="1"/>
</dbReference>
<evidence type="ECO:0000313" key="14">
    <source>
        <dbReference type="Proteomes" id="UP000186601"/>
    </source>
</evidence>
<keyword evidence="4" id="KW-0378">Hydrolase</keyword>
<feature type="domain" description="Helicase ATP-binding" evidence="11">
    <location>
        <begin position="28"/>
        <end position="196"/>
    </location>
</feature>
<dbReference type="InterPro" id="IPR044749">
    <property type="entry name" value="FANCM_DEXDc"/>
</dbReference>
<gene>
    <name evidence="13" type="ORF">PHLCEN_2v12825</name>
</gene>
<keyword evidence="7" id="KW-0539">Nucleus</keyword>
<dbReference type="EMBL" id="MLYV02001289">
    <property type="protein sequence ID" value="PSR71311.1"/>
    <property type="molecule type" value="Genomic_DNA"/>
</dbReference>
<keyword evidence="5" id="KW-0347">Helicase</keyword>
<keyword evidence="3" id="KW-0547">Nucleotide-binding</keyword>
<evidence type="ECO:0000256" key="1">
    <source>
        <dbReference type="ARBA" id="ARBA00004123"/>
    </source>
</evidence>
<comment type="catalytic activity">
    <reaction evidence="8 9">
        <text>ATP + H2O = ADP + phosphate + H(+)</text>
        <dbReference type="Rhea" id="RHEA:13065"/>
        <dbReference type="ChEBI" id="CHEBI:15377"/>
        <dbReference type="ChEBI" id="CHEBI:15378"/>
        <dbReference type="ChEBI" id="CHEBI:30616"/>
        <dbReference type="ChEBI" id="CHEBI:43474"/>
        <dbReference type="ChEBI" id="CHEBI:456216"/>
        <dbReference type="EC" id="3.6.4.12"/>
    </reaction>
</comment>
<dbReference type="CDD" id="cd18801">
    <property type="entry name" value="SF2_C_FANCM_Hef"/>
    <property type="match status" value="1"/>
</dbReference>
<dbReference type="STRING" id="98765.A0A2R6NG56"/>
<evidence type="ECO:0000256" key="5">
    <source>
        <dbReference type="ARBA" id="ARBA00022806"/>
    </source>
</evidence>
<evidence type="ECO:0000256" key="8">
    <source>
        <dbReference type="ARBA" id="ARBA00047995"/>
    </source>
</evidence>
<comment type="subcellular location">
    <subcellularLocation>
        <location evidence="1 9">Nucleus</location>
    </subcellularLocation>
</comment>
<feature type="region of interest" description="Disordered" evidence="10">
    <location>
        <begin position="566"/>
        <end position="599"/>
    </location>
</feature>
<evidence type="ECO:0000259" key="11">
    <source>
        <dbReference type="PROSITE" id="PS51192"/>
    </source>
</evidence>
<dbReference type="FunFam" id="3.40.50.300:FF:000861">
    <property type="entry name" value="Fanconi anemia, complementation group M"/>
    <property type="match status" value="1"/>
</dbReference>
<dbReference type="OrthoDB" id="164902at2759"/>
<dbReference type="Pfam" id="PF00271">
    <property type="entry name" value="Helicase_C"/>
    <property type="match status" value="1"/>
</dbReference>
<dbReference type="GO" id="GO:0036297">
    <property type="term" value="P:interstrand cross-link repair"/>
    <property type="evidence" value="ECO:0007669"/>
    <property type="project" value="UniProtKB-ARBA"/>
</dbReference>
<dbReference type="CDD" id="cd18033">
    <property type="entry name" value="DEXDc_FANCM"/>
    <property type="match status" value="1"/>
</dbReference>
<dbReference type="InterPro" id="IPR014001">
    <property type="entry name" value="Helicase_ATP-bd"/>
</dbReference>
<evidence type="ECO:0000256" key="7">
    <source>
        <dbReference type="ARBA" id="ARBA00023242"/>
    </source>
</evidence>
<sequence>MKLRPDLLAARRWLYPLNQQRRDYQFNIVKRCLFENTLVALPTGLGKTFIAGVVMLNFYTWFPEGKVVFVAPTKPLVAQQIEACHKTCGIPGSHAAELTGQNSRAVRARTWQEKRVFYMTPQTLMNDLKTDNCDPQDIVLLVIDEAHKGTGDYAYAQVIRYMMAKNPHFRVLALTATPGGKPDAVQAIVDALHISHIEIRDEGSLDLKPYLHKKHIKQHIIEMSDDVRKVRDILSEAMAPHIKKLVSAKILHSHPSPVMLHPFSCNMAMQGLHAGRKGAAWAFSALQKLSGLARAMGYLLESTTNQCHICLTALATDDDGTTKQGKQKQNLFKSDPQVQAVIKELETQKSRAGGFSTHPKMDKVKTLLVEHFAQKRFDKEDADANGGSEELTGDSHVMIFVSFRQCVDEIVEFLNLESPLIRAVPFIGQGADKAGKKGYAQKEQLEVIQKFKSGQFNVLVSTSIGEEGLDIGEIDMIICYDAQKTPIRMLQRVGRTGRKREGYVHVLLSEVREERNWDKAHDNYEDVQRFIIRAEQLELYEDVERLLPENVKPECIEMEMEIEEYTREEPKAKKGPLPNAKRKPRNDDAMRNVPTGASSGFVSVKDLMLKGTKKRKKKGSALVEFDPHAGEDDSDDEEIEAGIFGPRRTQSMPESSKKPRQKKLHRSTTMATNQQEKHQATKSSRKKKATSIEDLTNNQLERVGTDDIDDREIEMGLSSAHLKLPSKGKRLPRTSTPPPSPRQRSKASLKHKPPTPGNPLPDDVIDLTVADTPIRISSSPDIPICDLDVERSVGSLTDGLLSSLGDSHLSHISEELPPASPDTSPSAHAEIDDASMSWLVDDDDDPYPEPMSFDDVEMASRHEVTSLTEDIRREDSLAFSSLPSEASWKLSPSPARFTKFRSAASSGSSSRNNMPPPALPERFEPTPLHSPPTPLEELFPEPTFAVRVPGKQPRKRTRIETIDSSPMAMPPPSQKRLQRQKSCSPPASPEPLKPKRKKPRFQDVVEAQKHNPWIDVEASHSGDELSQGGYEEDEAMSESDRQFASDFPETQVSPSYDQSAVYRRSLLTQAPGASMPHFANRPARGGRQYSLAAPSKARAPVEVSSSPPRHDSSDDYVFGSFIVDDDDEISYAQDSSVLSDS</sequence>
<dbReference type="InterPro" id="IPR006935">
    <property type="entry name" value="Helicase/UvrB_N"/>
</dbReference>
<comment type="subunit">
    <text evidence="9">Interacts with the MHF histone-fold complex to form the FANCM-MHF complex.</text>
</comment>
<dbReference type="GO" id="GO:0009378">
    <property type="term" value="F:four-way junction helicase activity"/>
    <property type="evidence" value="ECO:0007669"/>
    <property type="project" value="TreeGrafter"/>
</dbReference>
<dbReference type="GO" id="GO:0045003">
    <property type="term" value="P:double-strand break repair via synthesis-dependent strand annealing"/>
    <property type="evidence" value="ECO:0007669"/>
    <property type="project" value="TreeGrafter"/>
</dbReference>
<feature type="compositionally biased region" description="Acidic residues" evidence="10">
    <location>
        <begin position="840"/>
        <end position="857"/>
    </location>
</feature>
<dbReference type="EC" id="3.6.4.12" evidence="9"/>
<dbReference type="SMART" id="SM00487">
    <property type="entry name" value="DEXDc"/>
    <property type="match status" value="1"/>
</dbReference>
<feature type="compositionally biased region" description="Polar residues" evidence="10">
    <location>
        <begin position="1048"/>
        <end position="1057"/>
    </location>
</feature>
<feature type="compositionally biased region" description="Basic and acidic residues" evidence="10">
    <location>
        <begin position="1000"/>
        <end position="1009"/>
    </location>
</feature>
<protein>
    <recommendedName>
        <fullName evidence="9">ATP-dependent DNA helicase</fullName>
        <ecNumber evidence="9">3.6.4.12</ecNumber>
    </recommendedName>
</protein>
<feature type="compositionally biased region" description="Low complexity" evidence="10">
    <location>
        <begin position="935"/>
        <end position="944"/>
    </location>
</feature>
<dbReference type="PROSITE" id="PS51192">
    <property type="entry name" value="HELICASE_ATP_BIND_1"/>
    <property type="match status" value="1"/>
</dbReference>
<dbReference type="GO" id="GO:0005524">
    <property type="term" value="F:ATP binding"/>
    <property type="evidence" value="ECO:0007669"/>
    <property type="project" value="UniProtKB-UniRule"/>
</dbReference>
<dbReference type="PANTHER" id="PTHR14025:SF20">
    <property type="entry name" value="FANCONI ANEMIA GROUP M PROTEIN"/>
    <property type="match status" value="1"/>
</dbReference>
<dbReference type="Gene3D" id="3.40.50.300">
    <property type="entry name" value="P-loop containing nucleotide triphosphate hydrolases"/>
    <property type="match status" value="2"/>
</dbReference>
<dbReference type="GO" id="GO:0016887">
    <property type="term" value="F:ATP hydrolysis activity"/>
    <property type="evidence" value="ECO:0007669"/>
    <property type="project" value="RHEA"/>
</dbReference>
<dbReference type="AlphaFoldDB" id="A0A2R6NG56"/>
<dbReference type="Pfam" id="PF04851">
    <property type="entry name" value="ResIII"/>
    <property type="match status" value="1"/>
</dbReference>
<reference evidence="13 14" key="1">
    <citation type="submission" date="2018-02" db="EMBL/GenBank/DDBJ databases">
        <title>Genome sequence of the basidiomycete white-rot fungus Phlebia centrifuga.</title>
        <authorList>
            <person name="Granchi Z."/>
            <person name="Peng M."/>
            <person name="de Vries R.P."/>
            <person name="Hilden K."/>
            <person name="Makela M.R."/>
            <person name="Grigoriev I."/>
            <person name="Riley R."/>
        </authorList>
    </citation>
    <scope>NUCLEOTIDE SEQUENCE [LARGE SCALE GENOMIC DNA]</scope>
    <source>
        <strain evidence="13 14">FBCC195</strain>
    </source>
</reference>
<dbReference type="GO" id="GO:0043138">
    <property type="term" value="F:3'-5' DNA helicase activity"/>
    <property type="evidence" value="ECO:0007669"/>
    <property type="project" value="InterPro"/>
</dbReference>
<accession>A0A2R6NG56</accession>
<evidence type="ECO:0000259" key="12">
    <source>
        <dbReference type="PROSITE" id="PS51194"/>
    </source>
</evidence>
<feature type="region of interest" description="Disordered" evidence="10">
    <location>
        <begin position="811"/>
        <end position="857"/>
    </location>
</feature>
<evidence type="ECO:0000256" key="10">
    <source>
        <dbReference type="SAM" id="MobiDB-lite"/>
    </source>
</evidence>
<dbReference type="InterPro" id="IPR039686">
    <property type="entry name" value="FANCM/Mph1-like_ID"/>
</dbReference>
<evidence type="ECO:0000256" key="2">
    <source>
        <dbReference type="ARBA" id="ARBA00009889"/>
    </source>
</evidence>
<feature type="region of interest" description="Disordered" evidence="10">
    <location>
        <begin position="881"/>
        <end position="1057"/>
    </location>
</feature>
<evidence type="ECO:0000313" key="13">
    <source>
        <dbReference type="EMBL" id="PSR71311.1"/>
    </source>
</evidence>
<evidence type="ECO:0000256" key="6">
    <source>
        <dbReference type="ARBA" id="ARBA00022840"/>
    </source>
</evidence>
<keyword evidence="6" id="KW-0067">ATP-binding</keyword>
<dbReference type="PROSITE" id="PS51194">
    <property type="entry name" value="HELICASE_CTER"/>
    <property type="match status" value="1"/>
</dbReference>
<comment type="function">
    <text evidence="9">ATP-dependent DNA helicase involved in DNA damage repair by homologous recombination and in genome maintenance. Capable of unwinding D-loops. Plays a role in limiting crossover recombinants during mitotic DNA double-strand break (DSB) repair. Component of a FANCM-MHF complex which promotes gene conversion at blocked replication forks, probably by reversal of the stalled fork.</text>
</comment>
<comment type="caution">
    <text evidence="13">The sequence shown here is derived from an EMBL/GenBank/DDBJ whole genome shotgun (WGS) entry which is preliminary data.</text>
</comment>
<feature type="region of interest" description="Disordered" evidence="10">
    <location>
        <begin position="1071"/>
        <end position="1117"/>
    </location>
</feature>
<dbReference type="InterPro" id="IPR027417">
    <property type="entry name" value="P-loop_NTPase"/>
</dbReference>
<evidence type="ECO:0000256" key="9">
    <source>
        <dbReference type="RuleBase" id="RU367027"/>
    </source>
</evidence>
<keyword evidence="14" id="KW-1185">Reference proteome</keyword>
<proteinExistence type="inferred from homology"/>
<feature type="compositionally biased region" description="Basic residues" evidence="10">
    <location>
        <begin position="743"/>
        <end position="753"/>
    </location>
</feature>